<dbReference type="Gene3D" id="1.10.287.110">
    <property type="entry name" value="DnaJ domain"/>
    <property type="match status" value="1"/>
</dbReference>
<organism evidence="4 6">
    <name type="scientific">Bugula neritina</name>
    <name type="common">Brown bryozoan</name>
    <name type="synonym">Sertularia neritina</name>
    <dbReference type="NCBI Taxonomy" id="10212"/>
    <lineage>
        <taxon>Eukaryota</taxon>
        <taxon>Metazoa</taxon>
        <taxon>Spiralia</taxon>
        <taxon>Lophotrochozoa</taxon>
        <taxon>Bryozoa</taxon>
        <taxon>Gymnolaemata</taxon>
        <taxon>Cheilostomatida</taxon>
        <taxon>Flustrina</taxon>
        <taxon>Buguloidea</taxon>
        <taxon>Bugulidae</taxon>
        <taxon>Bugula</taxon>
    </lineage>
</organism>
<dbReference type="Pfam" id="PF00226">
    <property type="entry name" value="DnaJ"/>
    <property type="match status" value="1"/>
</dbReference>
<sequence length="160" mass="18625">MVDSILSYEPCEDEDYYSILGCHETSNVEQINTEFRLKAIKNHPDKNLDNQHHAGELFKKLQVARDVLTDPIKREEYDRWRRSGMAVSYNKWKELGESTRATMHWASKPKTKPMIAPETETQSSGQLPASKPAPSYVMGNIVWERHQGNDLLRKFRNYEV</sequence>
<comment type="caution">
    <text evidence="4">The sequence shown here is derived from an EMBL/GenBank/DDBJ whole genome shotgun (WGS) entry which is preliminary data.</text>
</comment>
<dbReference type="SUPFAM" id="SSF46565">
    <property type="entry name" value="Chaperone J-domain"/>
    <property type="match status" value="1"/>
</dbReference>
<accession>A0A7J7JE88</accession>
<dbReference type="Proteomes" id="UP000593567">
    <property type="component" value="Unassembled WGS sequence"/>
</dbReference>
<name>A0A7J7JE88_BUGNE</name>
<feature type="region of interest" description="Disordered" evidence="2">
    <location>
        <begin position="112"/>
        <end position="131"/>
    </location>
</feature>
<dbReference type="InterPro" id="IPR029827">
    <property type="entry name" value="JDP1-like"/>
</dbReference>
<evidence type="ECO:0000256" key="1">
    <source>
        <dbReference type="ARBA" id="ARBA00023186"/>
    </source>
</evidence>
<dbReference type="CDD" id="cd06257">
    <property type="entry name" value="DnaJ"/>
    <property type="match status" value="1"/>
</dbReference>
<dbReference type="EMBL" id="VXIV02002582">
    <property type="protein sequence ID" value="KAF6024425.1"/>
    <property type="molecule type" value="Genomic_DNA"/>
</dbReference>
<evidence type="ECO:0000313" key="5">
    <source>
        <dbReference type="EMBL" id="KAF6038175.1"/>
    </source>
</evidence>
<dbReference type="PANTHER" id="PTHR44500">
    <property type="entry name" value="DNAJ HOMOLOG SUBFAMILY C MEMBER 12"/>
    <property type="match status" value="1"/>
</dbReference>
<dbReference type="InterPro" id="IPR036869">
    <property type="entry name" value="J_dom_sf"/>
</dbReference>
<dbReference type="PRINTS" id="PR00625">
    <property type="entry name" value="JDOMAIN"/>
</dbReference>
<dbReference type="EMBL" id="VXIV02000454">
    <property type="protein sequence ID" value="KAF6038175.1"/>
    <property type="molecule type" value="Genomic_DNA"/>
</dbReference>
<dbReference type="SMART" id="SM00271">
    <property type="entry name" value="DnaJ"/>
    <property type="match status" value="1"/>
</dbReference>
<protein>
    <submittedName>
        <fullName evidence="4">DNAJC12</fullName>
    </submittedName>
</protein>
<dbReference type="GO" id="GO:0005737">
    <property type="term" value="C:cytoplasm"/>
    <property type="evidence" value="ECO:0007669"/>
    <property type="project" value="TreeGrafter"/>
</dbReference>
<dbReference type="OrthoDB" id="436519at2759"/>
<evidence type="ECO:0000259" key="3">
    <source>
        <dbReference type="PROSITE" id="PS50076"/>
    </source>
</evidence>
<reference evidence="4 6" key="1">
    <citation type="submission" date="2019-09" db="EMBL/GenBank/DDBJ databases">
        <authorList>
            <person name="Raiko M."/>
            <person name="Komissarov A."/>
            <person name="Rhodes A."/>
            <person name="Kliver S."/>
            <person name="Lim-Fong G."/>
            <person name="Kwan J."/>
            <person name="O'Brien S.J."/>
            <person name="Lopez J.V."/>
        </authorList>
    </citation>
    <scope>NUCLEOTIDE SEQUENCE [LARGE SCALE GENOMIC DNA]</scope>
    <source>
        <strain evidence="4">Kwan_BN1</strain>
    </source>
</reference>
<reference evidence="4 6" key="2">
    <citation type="submission" date="2020-06" db="EMBL/GenBank/DDBJ databases">
        <title>Draft genome of Bugula neritina, a colonial animal packing powerful symbionts and potential medicines.</title>
        <authorList>
            <person name="Rayko M."/>
        </authorList>
    </citation>
    <scope>NUCLEOTIDE SEQUENCE [LARGE SCALE GENOMIC DNA]</scope>
    <source>
        <strain evidence="4">Kwan_BN1</strain>
    </source>
</reference>
<evidence type="ECO:0000313" key="4">
    <source>
        <dbReference type="EMBL" id="KAF6024425.1"/>
    </source>
</evidence>
<feature type="domain" description="J" evidence="3">
    <location>
        <begin position="15"/>
        <end position="81"/>
    </location>
</feature>
<dbReference type="PROSITE" id="PS50076">
    <property type="entry name" value="DNAJ_2"/>
    <property type="match status" value="1"/>
</dbReference>
<evidence type="ECO:0000313" key="6">
    <source>
        <dbReference type="Proteomes" id="UP000593567"/>
    </source>
</evidence>
<keyword evidence="6" id="KW-1185">Reference proteome</keyword>
<keyword evidence="1" id="KW-0143">Chaperone</keyword>
<proteinExistence type="predicted"/>
<gene>
    <name evidence="5" type="ORF">EB796_003517</name>
    <name evidence="4" type="ORF">EB796_017262</name>
</gene>
<evidence type="ECO:0000256" key="2">
    <source>
        <dbReference type="SAM" id="MobiDB-lite"/>
    </source>
</evidence>
<dbReference type="AlphaFoldDB" id="A0A7J7JE88"/>
<dbReference type="InterPro" id="IPR001623">
    <property type="entry name" value="DnaJ_domain"/>
</dbReference>
<dbReference type="PANTHER" id="PTHR44500:SF1">
    <property type="entry name" value="DNAJ HOMOLOG SUBFAMILY C MEMBER 12"/>
    <property type="match status" value="1"/>
</dbReference>